<organism evidence="3 4">
    <name type="scientific">Elasticomyces elasticus</name>
    <dbReference type="NCBI Taxonomy" id="574655"/>
    <lineage>
        <taxon>Eukaryota</taxon>
        <taxon>Fungi</taxon>
        <taxon>Dikarya</taxon>
        <taxon>Ascomycota</taxon>
        <taxon>Pezizomycotina</taxon>
        <taxon>Dothideomycetes</taxon>
        <taxon>Dothideomycetidae</taxon>
        <taxon>Mycosphaerellales</taxon>
        <taxon>Teratosphaeriaceae</taxon>
        <taxon>Elasticomyces</taxon>
    </lineage>
</organism>
<dbReference type="InterPro" id="IPR038883">
    <property type="entry name" value="AN11006-like"/>
</dbReference>
<evidence type="ECO:0000313" key="3">
    <source>
        <dbReference type="EMBL" id="KAK5702768.1"/>
    </source>
</evidence>
<dbReference type="InterPro" id="IPR056632">
    <property type="entry name" value="DUF7730"/>
</dbReference>
<reference evidence="3" key="1">
    <citation type="submission" date="2023-08" db="EMBL/GenBank/DDBJ databases">
        <title>Black Yeasts Isolated from many extreme environments.</title>
        <authorList>
            <person name="Coleine C."/>
            <person name="Stajich J.E."/>
            <person name="Selbmann L."/>
        </authorList>
    </citation>
    <scope>NUCLEOTIDE SEQUENCE</scope>
    <source>
        <strain evidence="3">CCFEE 5810</strain>
    </source>
</reference>
<dbReference type="PANTHER" id="PTHR42085:SF8">
    <property type="entry name" value="F-BOX DOMAIN-CONTAINING PROTEIN"/>
    <property type="match status" value="1"/>
</dbReference>
<proteinExistence type="predicted"/>
<dbReference type="EMBL" id="JAVRQU010000005">
    <property type="protein sequence ID" value="KAK5702768.1"/>
    <property type="molecule type" value="Genomic_DNA"/>
</dbReference>
<dbReference type="Proteomes" id="UP001310594">
    <property type="component" value="Unassembled WGS sequence"/>
</dbReference>
<dbReference type="Pfam" id="PF24864">
    <property type="entry name" value="DUF7730"/>
    <property type="match status" value="1"/>
</dbReference>
<sequence>MLTGSKTKMDPRKPAKPLSQIEQPQSVHQDKPFPFEKLPAELRNAVYLAYFVRTKPVAIARRKCPMIQTQKTFTATLADGSTRTRTATIKTSIDAQLNSGEFGTPGLAGPKSIKLLGTNGASILRANENISKEAISILYGQNKFSLKSRSVLEEFIKMIGDKIKFLRHCKLDYINGYHQTIGVNMLAAAENLQVLEIHVGVSTYCKTLDKVCGEHGRVIDPVLAFVLQGKTDVQHQDQFQRLLLVIDAKRYRKDEQGLIDHEGQEIKNPKIAEETIRAEVKKRLITRGLLKQETDKS</sequence>
<protein>
    <recommendedName>
        <fullName evidence="2">DUF7730 domain-containing protein</fullName>
    </recommendedName>
</protein>
<name>A0AAN8A3W2_9PEZI</name>
<comment type="caution">
    <text evidence="3">The sequence shown here is derived from an EMBL/GenBank/DDBJ whole genome shotgun (WGS) entry which is preliminary data.</text>
</comment>
<feature type="region of interest" description="Disordered" evidence="1">
    <location>
        <begin position="1"/>
        <end position="32"/>
    </location>
</feature>
<feature type="domain" description="DUF7730" evidence="2">
    <location>
        <begin position="35"/>
        <end position="173"/>
    </location>
</feature>
<evidence type="ECO:0000259" key="2">
    <source>
        <dbReference type="Pfam" id="PF24864"/>
    </source>
</evidence>
<evidence type="ECO:0000313" key="4">
    <source>
        <dbReference type="Proteomes" id="UP001310594"/>
    </source>
</evidence>
<dbReference type="PANTHER" id="PTHR42085">
    <property type="entry name" value="F-BOX DOMAIN-CONTAINING PROTEIN"/>
    <property type="match status" value="1"/>
</dbReference>
<gene>
    <name evidence="3" type="ORF">LTR97_003714</name>
</gene>
<evidence type="ECO:0000256" key="1">
    <source>
        <dbReference type="SAM" id="MobiDB-lite"/>
    </source>
</evidence>
<accession>A0AAN8A3W2</accession>
<dbReference type="AlphaFoldDB" id="A0AAN8A3W2"/>